<keyword evidence="3" id="KW-1185">Reference proteome</keyword>
<keyword evidence="1" id="KW-0472">Membrane</keyword>
<feature type="transmembrane region" description="Helical" evidence="1">
    <location>
        <begin position="377"/>
        <end position="395"/>
    </location>
</feature>
<dbReference type="RefSeq" id="WP_126148803.1">
    <property type="nucleotide sequence ID" value="NZ_JBHTMH010000001.1"/>
</dbReference>
<feature type="transmembrane region" description="Helical" evidence="1">
    <location>
        <begin position="348"/>
        <end position="368"/>
    </location>
</feature>
<gene>
    <name evidence="2" type="ORF">DEVEQU_00328</name>
</gene>
<feature type="transmembrane region" description="Helical" evidence="1">
    <location>
        <begin position="259"/>
        <end position="279"/>
    </location>
</feature>
<accession>A0A447I6T0</accession>
<keyword evidence="1" id="KW-1133">Transmembrane helix</keyword>
<reference evidence="2 3" key="1">
    <citation type="submission" date="2018-12" db="EMBL/GenBank/DDBJ databases">
        <authorList>
            <person name="Criscuolo A."/>
        </authorList>
    </citation>
    <scope>NUCLEOTIDE SEQUENCE [LARGE SCALE GENOMIC DNA]</scope>
    <source>
        <strain evidence="2">ACIP1116281</strain>
    </source>
</reference>
<feature type="transmembrane region" description="Helical" evidence="1">
    <location>
        <begin position="427"/>
        <end position="450"/>
    </location>
</feature>
<keyword evidence="1" id="KW-0812">Transmembrane</keyword>
<feature type="transmembrane region" description="Helical" evidence="1">
    <location>
        <begin position="164"/>
        <end position="181"/>
    </location>
</feature>
<feature type="transmembrane region" description="Helical" evidence="1">
    <location>
        <begin position="291"/>
        <end position="309"/>
    </location>
</feature>
<feature type="transmembrane region" description="Helical" evidence="1">
    <location>
        <begin position="14"/>
        <end position="33"/>
    </location>
</feature>
<evidence type="ECO:0008006" key="4">
    <source>
        <dbReference type="Google" id="ProtNLM"/>
    </source>
</evidence>
<feature type="transmembrane region" description="Helical" evidence="1">
    <location>
        <begin position="136"/>
        <end position="152"/>
    </location>
</feature>
<dbReference type="AlphaFoldDB" id="A0A447I6T0"/>
<proteinExistence type="predicted"/>
<dbReference type="OrthoDB" id="1082056at2"/>
<feature type="transmembrane region" description="Helical" evidence="1">
    <location>
        <begin position="105"/>
        <end position="124"/>
    </location>
</feature>
<name>A0A447I6T0_9HYPH</name>
<organism evidence="2 3">
    <name type="scientific">Devosia equisanguinis</name>
    <dbReference type="NCBI Taxonomy" id="2490941"/>
    <lineage>
        <taxon>Bacteria</taxon>
        <taxon>Pseudomonadati</taxon>
        <taxon>Pseudomonadota</taxon>
        <taxon>Alphaproteobacteria</taxon>
        <taxon>Hyphomicrobiales</taxon>
        <taxon>Devosiaceae</taxon>
        <taxon>Devosia</taxon>
    </lineage>
</organism>
<evidence type="ECO:0000313" key="3">
    <source>
        <dbReference type="Proteomes" id="UP000268844"/>
    </source>
</evidence>
<sequence>MPDQHAPALRRQDWLWLLAIWAVAVATLMLRVYSRGEGPLFADTDDAMRMVVVRDLLAGQGWYDLVQHRLNIPYGAEIHWSRLIDVPLAAMVALFSLITTQANAMLLAGTIWPLALLAVVLWLSARIALEIVGRDGLLPALVLPVLSPAILAEFNPGRVDHHNVIILLTLAALWTVLVSLRRPRFAIGAGLVIATGMGGAVESLPVVIAAVLAIGLFYVFDPVHKRTLGLFGVAFAVGMWANLAIVRPPSRWLESACDMISPVYVLAGFAIGAAYIVVAALPTPRAAWQRLGLLAVLGLAAAAIVALVYPQCLAGPYGQLDPWLQTHWLGAISEAKTWHVALREMPGYALSVGIPALLALVIAAIAFWREPGKRQQWLTLLVFLLLLNIVMLAQIRGSRLAVIPAMPAAAWLIVSVRRAYLARPSVLPALGLLGSWLAFSGVIIAILVVVTSNAFPGVVAGIPQNDGNKRACLAASAFVDLAPLPPERIMTPIDLGAHMLLETDHAVVSAPYHRNQQGVLDTFAFFNGPVDGAKAIAAERGLGLLVTCPTMPEMAGQADRAKPALVDLLRDGDLPEWLVDVSLEGPLRVYAILP</sequence>
<evidence type="ECO:0000313" key="2">
    <source>
        <dbReference type="EMBL" id="VDS03208.1"/>
    </source>
</evidence>
<feature type="transmembrane region" description="Helical" evidence="1">
    <location>
        <begin position="187"/>
        <end position="220"/>
    </location>
</feature>
<feature type="transmembrane region" description="Helical" evidence="1">
    <location>
        <begin position="227"/>
        <end position="247"/>
    </location>
</feature>
<dbReference type="Proteomes" id="UP000268844">
    <property type="component" value="Unassembled WGS sequence"/>
</dbReference>
<protein>
    <recommendedName>
        <fullName evidence="4">Glycosyltransferase RgtA/B/C/D-like domain-containing protein</fullName>
    </recommendedName>
</protein>
<dbReference type="EMBL" id="UZWD01000004">
    <property type="protein sequence ID" value="VDS03208.1"/>
    <property type="molecule type" value="Genomic_DNA"/>
</dbReference>
<feature type="transmembrane region" description="Helical" evidence="1">
    <location>
        <begin position="401"/>
        <end position="420"/>
    </location>
</feature>
<evidence type="ECO:0000256" key="1">
    <source>
        <dbReference type="SAM" id="Phobius"/>
    </source>
</evidence>